<proteinExistence type="predicted"/>
<keyword evidence="1" id="KW-0378">Hydrolase</keyword>
<dbReference type="InterPro" id="IPR036573">
    <property type="entry name" value="CBM_sf_5/12"/>
</dbReference>
<dbReference type="EMBL" id="JBITYG010000004">
    <property type="protein sequence ID" value="MFI9102257.1"/>
    <property type="molecule type" value="Genomic_DNA"/>
</dbReference>
<evidence type="ECO:0000259" key="2">
    <source>
        <dbReference type="SMART" id="SM00495"/>
    </source>
</evidence>
<dbReference type="RefSeq" id="WP_374117134.1">
    <property type="nucleotide sequence ID" value="NZ_JBITYG010000004.1"/>
</dbReference>
<name>A0ABW8C8X9_9ACTN</name>
<feature type="domain" description="Chitin-binding type-3" evidence="2">
    <location>
        <begin position="5"/>
        <end position="51"/>
    </location>
</feature>
<organism evidence="3 4">
    <name type="scientific">Streptomyces fildesensis</name>
    <dbReference type="NCBI Taxonomy" id="375757"/>
    <lineage>
        <taxon>Bacteria</taxon>
        <taxon>Bacillati</taxon>
        <taxon>Actinomycetota</taxon>
        <taxon>Actinomycetes</taxon>
        <taxon>Kitasatosporales</taxon>
        <taxon>Streptomycetaceae</taxon>
        <taxon>Streptomyces</taxon>
    </lineage>
</organism>
<sequence length="53" mass="6171">MAAGFSDWKVKKQYSENDRVSYLGKEYRCLATHTSNSAWNPKAAVTKWQEYKP</sequence>
<dbReference type="SUPFAM" id="SSF51055">
    <property type="entry name" value="Carbohydrate binding domain"/>
    <property type="match status" value="1"/>
</dbReference>
<evidence type="ECO:0000256" key="1">
    <source>
        <dbReference type="ARBA" id="ARBA00022801"/>
    </source>
</evidence>
<evidence type="ECO:0000313" key="4">
    <source>
        <dbReference type="Proteomes" id="UP001614394"/>
    </source>
</evidence>
<dbReference type="Gene3D" id="2.10.10.20">
    <property type="entry name" value="Carbohydrate-binding module superfamily 5/12"/>
    <property type="match status" value="1"/>
</dbReference>
<accession>A0ABW8C8X9</accession>
<dbReference type="Proteomes" id="UP001614394">
    <property type="component" value="Unassembled WGS sequence"/>
</dbReference>
<reference evidence="3 4" key="1">
    <citation type="submission" date="2024-10" db="EMBL/GenBank/DDBJ databases">
        <title>The Natural Products Discovery Center: Release of the First 8490 Sequenced Strains for Exploring Actinobacteria Biosynthetic Diversity.</title>
        <authorList>
            <person name="Kalkreuter E."/>
            <person name="Kautsar S.A."/>
            <person name="Yang D."/>
            <person name="Bader C.D."/>
            <person name="Teijaro C.N."/>
            <person name="Fluegel L."/>
            <person name="Davis C.M."/>
            <person name="Simpson J.R."/>
            <person name="Lauterbach L."/>
            <person name="Steele A.D."/>
            <person name="Gui C."/>
            <person name="Meng S."/>
            <person name="Li G."/>
            <person name="Viehrig K."/>
            <person name="Ye F."/>
            <person name="Su P."/>
            <person name="Kiefer A.F."/>
            <person name="Nichols A."/>
            <person name="Cepeda A.J."/>
            <person name="Yan W."/>
            <person name="Fan B."/>
            <person name="Jiang Y."/>
            <person name="Adhikari A."/>
            <person name="Zheng C.-J."/>
            <person name="Schuster L."/>
            <person name="Cowan T.M."/>
            <person name="Smanski M.J."/>
            <person name="Chevrette M.G."/>
            <person name="De Carvalho L.P.S."/>
            <person name="Shen B."/>
        </authorList>
    </citation>
    <scope>NUCLEOTIDE SEQUENCE [LARGE SCALE GENOMIC DNA]</scope>
    <source>
        <strain evidence="3 4">NPDC053399</strain>
    </source>
</reference>
<dbReference type="Pfam" id="PF02839">
    <property type="entry name" value="CBM_5_12"/>
    <property type="match status" value="1"/>
</dbReference>
<keyword evidence="4" id="KW-1185">Reference proteome</keyword>
<protein>
    <submittedName>
        <fullName evidence="3">Carbohydrate-binding protein</fullName>
    </submittedName>
</protein>
<gene>
    <name evidence="3" type="ORF">ACIGXA_17190</name>
</gene>
<evidence type="ECO:0000313" key="3">
    <source>
        <dbReference type="EMBL" id="MFI9102257.1"/>
    </source>
</evidence>
<comment type="caution">
    <text evidence="3">The sequence shown here is derived from an EMBL/GenBank/DDBJ whole genome shotgun (WGS) entry which is preliminary data.</text>
</comment>
<dbReference type="SMART" id="SM00495">
    <property type="entry name" value="ChtBD3"/>
    <property type="match status" value="1"/>
</dbReference>
<dbReference type="InterPro" id="IPR003610">
    <property type="entry name" value="CBM5/12"/>
</dbReference>
<dbReference type="CDD" id="cd12214">
    <property type="entry name" value="ChiA1_BD"/>
    <property type="match status" value="1"/>
</dbReference>